<dbReference type="EMBL" id="CP002098">
    <property type="protein sequence ID" value="ADM27585.1"/>
    <property type="molecule type" value="Genomic_DNA"/>
</dbReference>
<dbReference type="BioCyc" id="IAGG583356:GHAH-751-MONOMER"/>
<accession>E0STA8</accession>
<gene>
    <name evidence="1" type="ordered locus">Igag_0757</name>
</gene>
<dbReference type="AlphaFoldDB" id="E0STA8"/>
<name>E0STA8_IGNAA</name>
<dbReference type="Pfam" id="PF03683">
    <property type="entry name" value="UPF0175"/>
    <property type="match status" value="1"/>
</dbReference>
<dbReference type="STRING" id="583356.Igag_0757"/>
<evidence type="ECO:0000313" key="2">
    <source>
        <dbReference type="Proteomes" id="UP000001304"/>
    </source>
</evidence>
<sequence>MEKLRRSIDGFRLLEPLEWILLFLYAANGRVSSRIHLQKGLFILSRHIDELRNIIEFDAYRMGPWSEEVSDALENAILNGFASESRGMIVLTEYGFAKAKVLWDKLSEKYRKILLDVARFVNAMSRDELLLYIYTVYGYSEKSDVINELLAKRREIATNIFLKGLISIELASKIAGEPVPKFIEYLKKRGIKPFTAEVNDIEEAGKL</sequence>
<dbReference type="InterPro" id="IPR005368">
    <property type="entry name" value="UPF0175"/>
</dbReference>
<organism evidence="1 2">
    <name type="scientific">Ignisphaera aggregans (strain DSM 17230 / JCM 13409 / AQ1.S1)</name>
    <dbReference type="NCBI Taxonomy" id="583356"/>
    <lineage>
        <taxon>Archaea</taxon>
        <taxon>Thermoproteota</taxon>
        <taxon>Thermoprotei</taxon>
        <taxon>Desulfurococcales</taxon>
        <taxon>Desulfurococcaceae</taxon>
        <taxon>Ignisphaera</taxon>
    </lineage>
</organism>
<reference evidence="1 2" key="1">
    <citation type="journal article" date="2010" name="Stand. Genomic Sci.">
        <title>Complete genome sequence of Ignisphaera aggregans type strain (AQ1.S1).</title>
        <authorList>
            <person name="Goker M."/>
            <person name="Held B."/>
            <person name="Lapidus A."/>
            <person name="Nolan M."/>
            <person name="Spring S."/>
            <person name="Yasawong M."/>
            <person name="Lucas S."/>
            <person name="Glavina Del Rio T."/>
            <person name="Tice H."/>
            <person name="Cheng J.F."/>
            <person name="Goodwin L."/>
            <person name="Tapia R."/>
            <person name="Pitluck S."/>
            <person name="Liolios K."/>
            <person name="Ivanova N."/>
            <person name="Mavromatis K."/>
            <person name="Mikhailova N."/>
            <person name="Pati A."/>
            <person name="Chen A."/>
            <person name="Palaniappan K."/>
            <person name="Brambilla E."/>
            <person name="Land M."/>
            <person name="Hauser L."/>
            <person name="Chang Y.J."/>
            <person name="Jeffries C.D."/>
            <person name="Brettin T."/>
            <person name="Detter J.C."/>
            <person name="Han C."/>
            <person name="Rohde M."/>
            <person name="Sikorski J."/>
            <person name="Woyke T."/>
            <person name="Bristow J."/>
            <person name="Eisen J.A."/>
            <person name="Markowitz V."/>
            <person name="Hugenholtz P."/>
            <person name="Kyrpides N.C."/>
            <person name="Klenk H.P."/>
        </authorList>
    </citation>
    <scope>NUCLEOTIDE SEQUENCE [LARGE SCALE GENOMIC DNA]</scope>
    <source>
        <strain evidence="2">DSM 17230 / JCM 13409 / AQ1.S1</strain>
    </source>
</reference>
<keyword evidence="2" id="KW-1185">Reference proteome</keyword>
<protein>
    <submittedName>
        <fullName evidence="1">Uncharacterized protein</fullName>
    </submittedName>
</protein>
<evidence type="ECO:0000313" key="1">
    <source>
        <dbReference type="EMBL" id="ADM27585.1"/>
    </source>
</evidence>
<dbReference type="Proteomes" id="UP000001304">
    <property type="component" value="Chromosome"/>
</dbReference>
<dbReference type="HOGENOM" id="CLU_1324007_0_0_2"/>
<dbReference type="KEGG" id="iag:Igag_0757"/>
<proteinExistence type="predicted"/>